<proteinExistence type="predicted"/>
<evidence type="ECO:0000313" key="1">
    <source>
        <dbReference type="EMBL" id="AIY40161.1"/>
    </source>
</evidence>
<dbReference type="InterPro" id="IPR010982">
    <property type="entry name" value="Lambda_DNA-bd_dom_sf"/>
</dbReference>
<dbReference type="GO" id="GO:0006355">
    <property type="term" value="P:regulation of DNA-templated transcription"/>
    <property type="evidence" value="ECO:0007669"/>
    <property type="project" value="InterPro"/>
</dbReference>
<dbReference type="HOGENOM" id="CLU_152589_1_0_4"/>
<dbReference type="EMBL" id="CP009962">
    <property type="protein sequence ID" value="AIY40161.1"/>
    <property type="molecule type" value="Genomic_DNA"/>
</dbReference>
<dbReference type="Gene3D" id="1.10.260.40">
    <property type="entry name" value="lambda repressor-like DNA-binding domains"/>
    <property type="match status" value="1"/>
</dbReference>
<dbReference type="KEGG" id="care:LT85_1003"/>
<dbReference type="SUPFAM" id="SSF47413">
    <property type="entry name" value="lambda repressor-like DNA-binding domains"/>
    <property type="match status" value="1"/>
</dbReference>
<dbReference type="AlphaFoldDB" id="A0A0A1F6L4"/>
<dbReference type="Proteomes" id="UP000030302">
    <property type="component" value="Chromosome"/>
</dbReference>
<accession>A0A0A1F6L4</accession>
<dbReference type="GO" id="GO:0003677">
    <property type="term" value="F:DNA binding"/>
    <property type="evidence" value="ECO:0007669"/>
    <property type="project" value="InterPro"/>
</dbReference>
<organism evidence="1 2">
    <name type="scientific">Collimonas arenae</name>
    <dbReference type="NCBI Taxonomy" id="279058"/>
    <lineage>
        <taxon>Bacteria</taxon>
        <taxon>Pseudomonadati</taxon>
        <taxon>Pseudomonadota</taxon>
        <taxon>Betaproteobacteria</taxon>
        <taxon>Burkholderiales</taxon>
        <taxon>Oxalobacteraceae</taxon>
        <taxon>Collimonas</taxon>
    </lineage>
</organism>
<dbReference type="OrthoDB" id="8661277at2"/>
<sequence length="102" mass="11225">MSTETVSTDPVENTRKTAAKIESELLRRISQVTQEHAAACMGTSASTISRFKQEHLLTFCNLLAAIGLQVAATDSVVVDKDDQRALKRMAFNWLKADLENDA</sequence>
<dbReference type="RefSeq" id="WP_081992066.1">
    <property type="nucleotide sequence ID" value="NZ_CP009962.1"/>
</dbReference>
<name>A0A0A1F6L4_9BURK</name>
<dbReference type="STRING" id="279058.LT85_1003"/>
<protein>
    <submittedName>
        <fullName evidence="1">Phage-related transcriptional transcriptional regulator</fullName>
    </submittedName>
</protein>
<reference evidence="2" key="1">
    <citation type="journal article" date="2014" name="Soil Biol. Biochem.">
        <title>Structure and function of bacterial communities in ageing soils: Insights from the Mendocino ecological staircase.</title>
        <authorList>
            <person name="Uroz S."/>
            <person name="Tech J.J."/>
            <person name="Sawaya N.A."/>
            <person name="Frey-Klett P."/>
            <person name="Leveau J.H.J."/>
        </authorList>
    </citation>
    <scope>NUCLEOTIDE SEQUENCE [LARGE SCALE GENOMIC DNA]</scope>
    <source>
        <strain evidence="2">Cal35</strain>
    </source>
</reference>
<dbReference type="InterPro" id="IPR007933">
    <property type="entry name" value="Transcrpt_activ_CII"/>
</dbReference>
<evidence type="ECO:0000313" key="2">
    <source>
        <dbReference type="Proteomes" id="UP000030302"/>
    </source>
</evidence>
<gene>
    <name evidence="1" type="ORF">LT85_1003</name>
</gene>
<keyword evidence="2" id="KW-1185">Reference proteome</keyword>
<dbReference type="Pfam" id="PF05269">
    <property type="entry name" value="Phage_CII"/>
    <property type="match status" value="1"/>
</dbReference>